<dbReference type="Pfam" id="PF04138">
    <property type="entry name" value="GtrA_DPMS_TM"/>
    <property type="match status" value="1"/>
</dbReference>
<evidence type="ECO:0000313" key="8">
    <source>
        <dbReference type="EMBL" id="CCQ36581.1"/>
    </source>
</evidence>
<dbReference type="STRING" id="268739.Nmlp_2414"/>
<dbReference type="Proteomes" id="UP000011867">
    <property type="component" value="Chromosome"/>
</dbReference>
<dbReference type="InterPro" id="IPR007267">
    <property type="entry name" value="GtrA_DPMS_TM"/>
</dbReference>
<proteinExistence type="inferred from homology"/>
<evidence type="ECO:0000313" key="9">
    <source>
        <dbReference type="Proteomes" id="UP000011867"/>
    </source>
</evidence>
<protein>
    <submittedName>
        <fullName evidence="8">GtrA family protein</fullName>
    </submittedName>
</protein>
<dbReference type="GO" id="GO:0005886">
    <property type="term" value="C:plasma membrane"/>
    <property type="evidence" value="ECO:0007669"/>
    <property type="project" value="TreeGrafter"/>
</dbReference>
<feature type="transmembrane region" description="Helical" evidence="6">
    <location>
        <begin position="45"/>
        <end position="68"/>
    </location>
</feature>
<evidence type="ECO:0000256" key="5">
    <source>
        <dbReference type="ARBA" id="ARBA00023136"/>
    </source>
</evidence>
<evidence type="ECO:0000259" key="7">
    <source>
        <dbReference type="Pfam" id="PF04138"/>
    </source>
</evidence>
<dbReference type="HOGENOM" id="CLU_083873_6_1_2"/>
<keyword evidence="4 6" id="KW-1133">Transmembrane helix</keyword>
<keyword evidence="9" id="KW-1185">Reference proteome</keyword>
<evidence type="ECO:0000256" key="3">
    <source>
        <dbReference type="ARBA" id="ARBA00022692"/>
    </source>
</evidence>
<dbReference type="AlphaFoldDB" id="M1XR13"/>
<gene>
    <name evidence="8" type="ordered locus">Nmlp_2414</name>
</gene>
<dbReference type="PANTHER" id="PTHR38459:SF1">
    <property type="entry name" value="PROPHAGE BACTOPRENOL-LINKED GLUCOSE TRANSLOCASE HOMOLOG"/>
    <property type="match status" value="1"/>
</dbReference>
<organism evidence="8 9">
    <name type="scientific">Natronomonas moolapensis (strain DSM 18674 / CECT 7526 / JCM 14361 / 8.8.11)</name>
    <dbReference type="NCBI Taxonomy" id="268739"/>
    <lineage>
        <taxon>Archaea</taxon>
        <taxon>Methanobacteriati</taxon>
        <taxon>Methanobacteriota</taxon>
        <taxon>Stenosarchaea group</taxon>
        <taxon>Halobacteria</taxon>
        <taxon>Halobacteriales</taxon>
        <taxon>Natronomonadaceae</taxon>
        <taxon>Natronomonas</taxon>
    </lineage>
</organism>
<evidence type="ECO:0000256" key="1">
    <source>
        <dbReference type="ARBA" id="ARBA00004141"/>
    </source>
</evidence>
<evidence type="ECO:0000256" key="2">
    <source>
        <dbReference type="ARBA" id="ARBA00009399"/>
    </source>
</evidence>
<reference evidence="8 9" key="1">
    <citation type="journal article" date="2013" name="Genome Announc.">
        <title>Genome of the haloarchaeon Natronomonas moolapensis, a neutrophilic member of a previously haloalkaliphilic genus.</title>
        <authorList>
            <person name="Dyall-Smith M.L."/>
            <person name="Pfeiffer F."/>
            <person name="Oberwinkler T."/>
            <person name="Klee K."/>
            <person name="Rampp M."/>
            <person name="Palm P."/>
            <person name="Gross K."/>
            <person name="Schuster S.C."/>
            <person name="Oesterhelt D."/>
        </authorList>
    </citation>
    <scope>NUCLEOTIDE SEQUENCE [LARGE SCALE GENOMIC DNA]</scope>
    <source>
        <strain evidence="9">DSM 18674 / JCM 14361 / 8.8.11</strain>
    </source>
</reference>
<dbReference type="EMBL" id="HF582854">
    <property type="protein sequence ID" value="CCQ36581.1"/>
    <property type="molecule type" value="Genomic_DNA"/>
</dbReference>
<dbReference type="InterPro" id="IPR051401">
    <property type="entry name" value="GtrA_CellWall_Glycosyl"/>
</dbReference>
<dbReference type="GeneID" id="14652921"/>
<dbReference type="OrthoDB" id="198107at2157"/>
<dbReference type="PANTHER" id="PTHR38459">
    <property type="entry name" value="PROPHAGE BACTOPRENOL-LINKED GLUCOSE TRANSLOCASE HOMOLOG"/>
    <property type="match status" value="1"/>
</dbReference>
<evidence type="ECO:0000256" key="6">
    <source>
        <dbReference type="SAM" id="Phobius"/>
    </source>
</evidence>
<name>M1XR13_NATM8</name>
<dbReference type="KEGG" id="nmo:Nmlp_2414"/>
<dbReference type="GO" id="GO:0000271">
    <property type="term" value="P:polysaccharide biosynthetic process"/>
    <property type="evidence" value="ECO:0007669"/>
    <property type="project" value="InterPro"/>
</dbReference>
<comment type="similarity">
    <text evidence="2">Belongs to the GtrA family.</text>
</comment>
<accession>M1XR13</accession>
<dbReference type="eggNOG" id="arCOG02228">
    <property type="taxonomic scope" value="Archaea"/>
</dbReference>
<keyword evidence="5 6" id="KW-0472">Membrane</keyword>
<comment type="subcellular location">
    <subcellularLocation>
        <location evidence="1">Membrane</location>
        <topology evidence="1">Multi-pass membrane protein</topology>
    </subcellularLocation>
</comment>
<keyword evidence="3 6" id="KW-0812">Transmembrane</keyword>
<evidence type="ECO:0000256" key="4">
    <source>
        <dbReference type="ARBA" id="ARBA00022989"/>
    </source>
</evidence>
<feature type="transmembrane region" description="Helical" evidence="6">
    <location>
        <begin position="20"/>
        <end position="39"/>
    </location>
</feature>
<feature type="domain" description="GtrA/DPMS transmembrane" evidence="7">
    <location>
        <begin position="19"/>
        <end position="138"/>
    </location>
</feature>
<sequence length="139" mass="15244">MRSLLRSLLVGPLAARLRRFVAVGVFTAGVQMGTLWLFVEGAGVNYIVGALVAIEITIVLSYVLNNAWTFRAMRNSGPVEYVVGLCKTNLVRGTAIPIQLAVLYVLVEWQSVPYLAANAVAIVLSGIYRYVLDARWTWG</sequence>
<dbReference type="RefSeq" id="WP_015409378.1">
    <property type="nucleotide sequence ID" value="NC_020388.1"/>
</dbReference>